<protein>
    <submittedName>
        <fullName evidence="8">Phosphotransferase system glucose-specific enzyme IIA</fullName>
    </submittedName>
</protein>
<dbReference type="SUPFAM" id="SSF51261">
    <property type="entry name" value="Duplicated hybrid motif"/>
    <property type="match status" value="1"/>
</dbReference>
<dbReference type="InterPro" id="IPR011055">
    <property type="entry name" value="Dup_hybrid_motif"/>
</dbReference>
<dbReference type="GO" id="GO:0009401">
    <property type="term" value="P:phosphoenolpyruvate-dependent sugar phosphotransferase system"/>
    <property type="evidence" value="ECO:0007669"/>
    <property type="project" value="UniProtKB-KW"/>
</dbReference>
<dbReference type="Gene3D" id="2.70.70.10">
    <property type="entry name" value="Glucose Permease (Domain IIA)"/>
    <property type="match status" value="1"/>
</dbReference>
<dbReference type="GO" id="GO:0005737">
    <property type="term" value="C:cytoplasm"/>
    <property type="evidence" value="ECO:0007669"/>
    <property type="project" value="UniProtKB-SubCell"/>
</dbReference>
<comment type="subcellular location">
    <subcellularLocation>
        <location evidence="1">Cytoplasm</location>
    </subcellularLocation>
</comment>
<dbReference type="PANTHER" id="PTHR45008:SF1">
    <property type="entry name" value="PTS SYSTEM GLUCOSE-SPECIFIC EIIA COMPONENT"/>
    <property type="match status" value="1"/>
</dbReference>
<dbReference type="FunFam" id="2.70.70.10:FF:000001">
    <property type="entry name" value="PTS system glucose-specific IIA component"/>
    <property type="match status" value="1"/>
</dbReference>
<evidence type="ECO:0000256" key="3">
    <source>
        <dbReference type="ARBA" id="ARBA00022597"/>
    </source>
</evidence>
<keyword evidence="5" id="KW-0598">Phosphotransferase system</keyword>
<evidence type="ECO:0000256" key="1">
    <source>
        <dbReference type="ARBA" id="ARBA00004496"/>
    </source>
</evidence>
<proteinExistence type="predicted"/>
<gene>
    <name evidence="8" type="ORF">BAVI_00950</name>
</gene>
<dbReference type="PANTHER" id="PTHR45008">
    <property type="entry name" value="PTS SYSTEM GLUCOSE-SPECIFIC EIIA COMPONENT"/>
    <property type="match status" value="1"/>
</dbReference>
<dbReference type="EMBL" id="ALAN01000009">
    <property type="protein sequence ID" value="ETI70735.1"/>
    <property type="molecule type" value="Genomic_DNA"/>
</dbReference>
<keyword evidence="2" id="KW-0813">Transport</keyword>
<evidence type="ECO:0000256" key="5">
    <source>
        <dbReference type="ARBA" id="ARBA00022683"/>
    </source>
</evidence>
<dbReference type="InterPro" id="IPR050890">
    <property type="entry name" value="PTS_EIIA_component"/>
</dbReference>
<dbReference type="AlphaFoldDB" id="A0AB94IUI7"/>
<dbReference type="RefSeq" id="WP_024026415.1">
    <property type="nucleotide sequence ID" value="NZ_ALAN01000009.1"/>
</dbReference>
<comment type="caution">
    <text evidence="8">The sequence shown here is derived from an EMBL/GenBank/DDBJ whole genome shotgun (WGS) entry which is preliminary data.</text>
</comment>
<evidence type="ECO:0000256" key="6">
    <source>
        <dbReference type="ARBA" id="ARBA00022777"/>
    </source>
</evidence>
<keyword evidence="4" id="KW-0808">Transferase</keyword>
<keyword evidence="9" id="KW-1185">Reference proteome</keyword>
<dbReference type="PROSITE" id="PS00371">
    <property type="entry name" value="PTS_EIIA_TYPE_1_HIS"/>
    <property type="match status" value="1"/>
</dbReference>
<evidence type="ECO:0000313" key="9">
    <source>
        <dbReference type="Proteomes" id="UP000018877"/>
    </source>
</evidence>
<evidence type="ECO:0000256" key="2">
    <source>
        <dbReference type="ARBA" id="ARBA00022448"/>
    </source>
</evidence>
<sequence length="162" mass="17286">MRFNFFKKEPVDFYTPVSGKIITLEEVPDPVFSQKMMGDGLAVVPSAGDIVSPVKGTVILVAATKHAVGLRADDGTEILIHVGLETVALDGKGFNVAVKDGDKVSAGQLLIEVDWEYISTNAKSTVTPVVITNSEEGKKHYAFTEEKEGTAGKTVLFTASAK</sequence>
<dbReference type="InterPro" id="IPR001127">
    <property type="entry name" value="PTS_EIIA_1_perm"/>
</dbReference>
<dbReference type="GO" id="GO:0016301">
    <property type="term" value="F:kinase activity"/>
    <property type="evidence" value="ECO:0007669"/>
    <property type="project" value="UniProtKB-KW"/>
</dbReference>
<evidence type="ECO:0000259" key="7">
    <source>
        <dbReference type="PROSITE" id="PS51093"/>
    </source>
</evidence>
<dbReference type="PROSITE" id="PS51093">
    <property type="entry name" value="PTS_EIIA_TYPE_1"/>
    <property type="match status" value="1"/>
</dbReference>
<keyword evidence="6" id="KW-0418">Kinase</keyword>
<accession>A0AB94IUI7</accession>
<dbReference type="NCBIfam" id="TIGR00830">
    <property type="entry name" value="PTBA"/>
    <property type="match status" value="1"/>
</dbReference>
<dbReference type="Pfam" id="PF00358">
    <property type="entry name" value="PTS_EIIA_1"/>
    <property type="match status" value="1"/>
</dbReference>
<name>A0AB94IUI7_9BACI</name>
<keyword evidence="3" id="KW-0762">Sugar transport</keyword>
<reference evidence="8 9" key="1">
    <citation type="journal article" date="2014" name="Environ. Microbiol.">
        <title>The nitrate-ammonifying and nosZ-carrying bacterium Bacillus vireti is a potent source and sink for nitric and nitrous oxide under high nitrate conditions.</title>
        <authorList>
            <person name="Mania D."/>
            <person name="Heylen K."/>
            <person name="van Spanning R.J."/>
            <person name="Frostegard A."/>
        </authorList>
    </citation>
    <scope>NUCLEOTIDE SEQUENCE [LARGE SCALE GENOMIC DNA]</scope>
    <source>
        <strain evidence="8 9">LMG 21834</strain>
    </source>
</reference>
<feature type="domain" description="PTS EIIA type-1" evidence="7">
    <location>
        <begin position="29"/>
        <end position="133"/>
    </location>
</feature>
<evidence type="ECO:0000256" key="4">
    <source>
        <dbReference type="ARBA" id="ARBA00022679"/>
    </source>
</evidence>
<evidence type="ECO:0000313" key="8">
    <source>
        <dbReference type="EMBL" id="ETI70735.1"/>
    </source>
</evidence>
<dbReference type="Proteomes" id="UP000018877">
    <property type="component" value="Unassembled WGS sequence"/>
</dbReference>
<organism evidence="8 9">
    <name type="scientific">Neobacillus vireti LMG 21834</name>
    <dbReference type="NCBI Taxonomy" id="1131730"/>
    <lineage>
        <taxon>Bacteria</taxon>
        <taxon>Bacillati</taxon>
        <taxon>Bacillota</taxon>
        <taxon>Bacilli</taxon>
        <taxon>Bacillales</taxon>
        <taxon>Bacillaceae</taxon>
        <taxon>Neobacillus</taxon>
    </lineage>
</organism>